<evidence type="ECO:0000256" key="3">
    <source>
        <dbReference type="ARBA" id="ARBA00012584"/>
    </source>
</evidence>
<dbReference type="GO" id="GO:0005524">
    <property type="term" value="F:ATP binding"/>
    <property type="evidence" value="ECO:0007669"/>
    <property type="project" value="UniProtKB-KW"/>
</dbReference>
<dbReference type="GO" id="GO:0008033">
    <property type="term" value="P:tRNA processing"/>
    <property type="evidence" value="ECO:0007669"/>
    <property type="project" value="UniProtKB-KW"/>
</dbReference>
<evidence type="ECO:0000256" key="7">
    <source>
        <dbReference type="ARBA" id="ARBA00022695"/>
    </source>
</evidence>
<evidence type="ECO:0000256" key="9">
    <source>
        <dbReference type="ARBA" id="ARBA00022840"/>
    </source>
</evidence>
<comment type="caution">
    <text evidence="13">The sequence shown here is derived from an EMBL/GenBank/DDBJ whole genome shotgun (WGS) entry which is preliminary data.</text>
</comment>
<evidence type="ECO:0000313" key="13">
    <source>
        <dbReference type="EMBL" id="MBF2734649.1"/>
    </source>
</evidence>
<protein>
    <recommendedName>
        <fullName evidence="10">L-threonylcarbamoyladenylate synthase</fullName>
        <ecNumber evidence="3">2.7.7.87</ecNumber>
    </recommendedName>
    <alternativeName>
        <fullName evidence="10">L-threonylcarbamoyladenylate synthase</fullName>
    </alternativeName>
</protein>
<accession>A0A930XXH8</accession>
<evidence type="ECO:0000256" key="4">
    <source>
        <dbReference type="ARBA" id="ARBA00022490"/>
    </source>
</evidence>
<dbReference type="PROSITE" id="PS51163">
    <property type="entry name" value="YRDC"/>
    <property type="match status" value="1"/>
</dbReference>
<dbReference type="InterPro" id="IPR017945">
    <property type="entry name" value="DHBP_synth_RibB-like_a/b_dom"/>
</dbReference>
<organism evidence="13 14">
    <name type="scientific">Candidatus Amphirhobacter heronislandensis</name>
    <dbReference type="NCBI Taxonomy" id="1732024"/>
    <lineage>
        <taxon>Bacteria</taxon>
        <taxon>Pseudomonadati</taxon>
        <taxon>Pseudomonadota</taxon>
        <taxon>Gammaproteobacteria</taxon>
        <taxon>Candidatus Tethybacterales</taxon>
        <taxon>Candidatus Tethybacteraceae</taxon>
        <taxon>Candidatus Amphirhobacter</taxon>
    </lineage>
</organism>
<comment type="subcellular location">
    <subcellularLocation>
        <location evidence="1">Cytoplasm</location>
    </subcellularLocation>
</comment>
<feature type="domain" description="YrdC-like" evidence="12">
    <location>
        <begin position="6"/>
        <end position="120"/>
    </location>
</feature>
<keyword evidence="6" id="KW-0819">tRNA processing</keyword>
<dbReference type="InterPro" id="IPR050156">
    <property type="entry name" value="TC-AMP_synthase_SUA5"/>
</dbReference>
<dbReference type="GO" id="GO:0000049">
    <property type="term" value="F:tRNA binding"/>
    <property type="evidence" value="ECO:0007669"/>
    <property type="project" value="TreeGrafter"/>
</dbReference>
<keyword evidence="8" id="KW-0547">Nucleotide-binding</keyword>
<sequence length="120" mass="12107">MPRRLTADPAAAAAVLRAGGAVAFPTETVYGLGALAADDAAVARLYALKGRPAGHPLIVHLAAAAELGQWASEVPEAARALAAAFMPGPLTLLLPRRPDVAVRAAAGLPTLALRVPVHPA</sequence>
<evidence type="ECO:0000259" key="12">
    <source>
        <dbReference type="PROSITE" id="PS51163"/>
    </source>
</evidence>
<keyword evidence="7" id="KW-0548">Nucleotidyltransferase</keyword>
<evidence type="ECO:0000256" key="11">
    <source>
        <dbReference type="ARBA" id="ARBA00048366"/>
    </source>
</evidence>
<dbReference type="EC" id="2.7.7.87" evidence="3"/>
<feature type="non-terminal residue" evidence="13">
    <location>
        <position position="120"/>
    </location>
</feature>
<evidence type="ECO:0000256" key="8">
    <source>
        <dbReference type="ARBA" id="ARBA00022741"/>
    </source>
</evidence>
<dbReference type="Pfam" id="PF01300">
    <property type="entry name" value="Sua5_yciO_yrdC"/>
    <property type="match status" value="1"/>
</dbReference>
<evidence type="ECO:0000256" key="5">
    <source>
        <dbReference type="ARBA" id="ARBA00022679"/>
    </source>
</evidence>
<evidence type="ECO:0000256" key="6">
    <source>
        <dbReference type="ARBA" id="ARBA00022694"/>
    </source>
</evidence>
<dbReference type="Proteomes" id="UP000604381">
    <property type="component" value="Unassembled WGS sequence"/>
</dbReference>
<dbReference type="PANTHER" id="PTHR17490:SF16">
    <property type="entry name" value="THREONYLCARBAMOYL-AMP SYNTHASE"/>
    <property type="match status" value="1"/>
</dbReference>
<name>A0A930XXH8_9GAMM</name>
<dbReference type="GO" id="GO:0006450">
    <property type="term" value="P:regulation of translational fidelity"/>
    <property type="evidence" value="ECO:0007669"/>
    <property type="project" value="TreeGrafter"/>
</dbReference>
<reference evidence="13" key="1">
    <citation type="submission" date="2020-10" db="EMBL/GenBank/DDBJ databases">
        <title>An improved Amphimedon queenslandica hologenome assembly reveals how three proteobacterial symbionts can extend the metabolic phenotypic of their marine sponge host.</title>
        <authorList>
            <person name="Degnan B."/>
            <person name="Degnan S."/>
            <person name="Xiang X."/>
        </authorList>
    </citation>
    <scope>NUCLEOTIDE SEQUENCE</scope>
    <source>
        <strain evidence="13">AqS2</strain>
    </source>
</reference>
<gene>
    <name evidence="13" type="ORF">ISN26_00895</name>
</gene>
<dbReference type="GO" id="GO:0003725">
    <property type="term" value="F:double-stranded RNA binding"/>
    <property type="evidence" value="ECO:0007669"/>
    <property type="project" value="InterPro"/>
</dbReference>
<dbReference type="Gene3D" id="3.90.870.10">
    <property type="entry name" value="DHBP synthase"/>
    <property type="match status" value="1"/>
</dbReference>
<keyword evidence="5" id="KW-0808">Transferase</keyword>
<comment type="catalytic activity">
    <reaction evidence="11">
        <text>L-threonine + hydrogencarbonate + ATP = L-threonylcarbamoyladenylate + diphosphate + H2O</text>
        <dbReference type="Rhea" id="RHEA:36407"/>
        <dbReference type="ChEBI" id="CHEBI:15377"/>
        <dbReference type="ChEBI" id="CHEBI:17544"/>
        <dbReference type="ChEBI" id="CHEBI:30616"/>
        <dbReference type="ChEBI" id="CHEBI:33019"/>
        <dbReference type="ChEBI" id="CHEBI:57926"/>
        <dbReference type="ChEBI" id="CHEBI:73682"/>
        <dbReference type="EC" id="2.7.7.87"/>
    </reaction>
</comment>
<proteinExistence type="inferred from homology"/>
<dbReference type="PANTHER" id="PTHR17490">
    <property type="entry name" value="SUA5"/>
    <property type="match status" value="1"/>
</dbReference>
<evidence type="ECO:0000313" key="14">
    <source>
        <dbReference type="Proteomes" id="UP000604381"/>
    </source>
</evidence>
<dbReference type="SUPFAM" id="SSF55821">
    <property type="entry name" value="YrdC/RibB"/>
    <property type="match status" value="1"/>
</dbReference>
<keyword evidence="9" id="KW-0067">ATP-binding</keyword>
<comment type="similarity">
    <text evidence="2">Belongs to the SUA5 family.</text>
</comment>
<evidence type="ECO:0000256" key="2">
    <source>
        <dbReference type="ARBA" id="ARBA00007663"/>
    </source>
</evidence>
<dbReference type="GO" id="GO:0061710">
    <property type="term" value="F:L-threonylcarbamoyladenylate synthase"/>
    <property type="evidence" value="ECO:0007669"/>
    <property type="project" value="UniProtKB-EC"/>
</dbReference>
<dbReference type="AlphaFoldDB" id="A0A930XXH8"/>
<evidence type="ECO:0000256" key="1">
    <source>
        <dbReference type="ARBA" id="ARBA00004496"/>
    </source>
</evidence>
<keyword evidence="14" id="KW-1185">Reference proteome</keyword>
<keyword evidence="4" id="KW-0963">Cytoplasm</keyword>
<evidence type="ECO:0000256" key="10">
    <source>
        <dbReference type="ARBA" id="ARBA00029774"/>
    </source>
</evidence>
<dbReference type="InterPro" id="IPR006070">
    <property type="entry name" value="Sua5-like_dom"/>
</dbReference>
<dbReference type="EMBL" id="JADHEI010000009">
    <property type="protein sequence ID" value="MBF2734649.1"/>
    <property type="molecule type" value="Genomic_DNA"/>
</dbReference>
<dbReference type="GO" id="GO:0005737">
    <property type="term" value="C:cytoplasm"/>
    <property type="evidence" value="ECO:0007669"/>
    <property type="project" value="UniProtKB-SubCell"/>
</dbReference>